<keyword evidence="2" id="KW-1185">Reference proteome</keyword>
<accession>A0ABT6RAJ3</accession>
<dbReference type="Proteomes" id="UP001226434">
    <property type="component" value="Unassembled WGS sequence"/>
</dbReference>
<sequence>MKEGDGEASLCSFGATITPNQHQLARDFQLMDNYYVAGKCSAEGHQWTDAGMVTDYIEKNVGAWYRSYPHVQYDALVYGANGFIWNHALSYGKSVRIYGEACRATYQKKDLITQFQDPEQRKAFAFTNVSTIAGVRPILSQNYPAGDDLPISDQYRADGFIKELNEYENMAGDQLPQLMVMALSNDHTLGTRPGAPTPNAMVADNDLALGRIIEALSHSRFWKETVIFVTEDDSQAGWDHVSA</sequence>
<organism evidence="1 2">
    <name type="scientific">Pinibacter soli</name>
    <dbReference type="NCBI Taxonomy" id="3044211"/>
    <lineage>
        <taxon>Bacteria</taxon>
        <taxon>Pseudomonadati</taxon>
        <taxon>Bacteroidota</taxon>
        <taxon>Chitinophagia</taxon>
        <taxon>Chitinophagales</taxon>
        <taxon>Chitinophagaceae</taxon>
        <taxon>Pinibacter</taxon>
    </lineage>
</organism>
<protein>
    <submittedName>
        <fullName evidence="1">Alkaline phosphatase family protein</fullName>
    </submittedName>
</protein>
<name>A0ABT6RAJ3_9BACT</name>
<comment type="caution">
    <text evidence="1">The sequence shown here is derived from an EMBL/GenBank/DDBJ whole genome shotgun (WGS) entry which is preliminary data.</text>
</comment>
<dbReference type="Gene3D" id="3.40.720.10">
    <property type="entry name" value="Alkaline Phosphatase, subunit A"/>
    <property type="match status" value="1"/>
</dbReference>
<evidence type="ECO:0000313" key="1">
    <source>
        <dbReference type="EMBL" id="MDI3319425.1"/>
    </source>
</evidence>
<dbReference type="RefSeq" id="WP_282333539.1">
    <property type="nucleotide sequence ID" value="NZ_JASBRG010000003.1"/>
</dbReference>
<dbReference type="SUPFAM" id="SSF53649">
    <property type="entry name" value="Alkaline phosphatase-like"/>
    <property type="match status" value="1"/>
</dbReference>
<dbReference type="InterPro" id="IPR017850">
    <property type="entry name" value="Alkaline_phosphatase_core_sf"/>
</dbReference>
<proteinExistence type="predicted"/>
<reference evidence="1 2" key="1">
    <citation type="submission" date="2023-05" db="EMBL/GenBank/DDBJ databases">
        <title>Genome sequence of Pinibacter sp. MAH-24.</title>
        <authorList>
            <person name="Huq M.A."/>
        </authorList>
    </citation>
    <scope>NUCLEOTIDE SEQUENCE [LARGE SCALE GENOMIC DNA]</scope>
    <source>
        <strain evidence="1 2">MAH-24</strain>
    </source>
</reference>
<gene>
    <name evidence="1" type="ORF">QJ048_06555</name>
</gene>
<dbReference type="EMBL" id="JASBRG010000003">
    <property type="protein sequence ID" value="MDI3319425.1"/>
    <property type="molecule type" value="Genomic_DNA"/>
</dbReference>
<evidence type="ECO:0000313" key="2">
    <source>
        <dbReference type="Proteomes" id="UP001226434"/>
    </source>
</evidence>